<organism evidence="2 3">
    <name type="scientific">Mycena maculata</name>
    <dbReference type="NCBI Taxonomy" id="230809"/>
    <lineage>
        <taxon>Eukaryota</taxon>
        <taxon>Fungi</taxon>
        <taxon>Dikarya</taxon>
        <taxon>Basidiomycota</taxon>
        <taxon>Agaricomycotina</taxon>
        <taxon>Agaricomycetes</taxon>
        <taxon>Agaricomycetidae</taxon>
        <taxon>Agaricales</taxon>
        <taxon>Marasmiineae</taxon>
        <taxon>Mycenaceae</taxon>
        <taxon>Mycena</taxon>
    </lineage>
</organism>
<reference evidence="2" key="1">
    <citation type="submission" date="2023-03" db="EMBL/GenBank/DDBJ databases">
        <title>Massive genome expansion in bonnet fungi (Mycena s.s.) driven by repeated elements and novel gene families across ecological guilds.</title>
        <authorList>
            <consortium name="Lawrence Berkeley National Laboratory"/>
            <person name="Harder C.B."/>
            <person name="Miyauchi S."/>
            <person name="Viragh M."/>
            <person name="Kuo A."/>
            <person name="Thoen E."/>
            <person name="Andreopoulos B."/>
            <person name="Lu D."/>
            <person name="Skrede I."/>
            <person name="Drula E."/>
            <person name="Henrissat B."/>
            <person name="Morin E."/>
            <person name="Kohler A."/>
            <person name="Barry K."/>
            <person name="LaButti K."/>
            <person name="Morin E."/>
            <person name="Salamov A."/>
            <person name="Lipzen A."/>
            <person name="Mereny Z."/>
            <person name="Hegedus B."/>
            <person name="Baldrian P."/>
            <person name="Stursova M."/>
            <person name="Weitz H."/>
            <person name="Taylor A."/>
            <person name="Grigoriev I.V."/>
            <person name="Nagy L.G."/>
            <person name="Martin F."/>
            <person name="Kauserud H."/>
        </authorList>
    </citation>
    <scope>NUCLEOTIDE SEQUENCE</scope>
    <source>
        <strain evidence="2">CBHHK188m</strain>
    </source>
</reference>
<feature type="region of interest" description="Disordered" evidence="1">
    <location>
        <begin position="185"/>
        <end position="206"/>
    </location>
</feature>
<feature type="compositionally biased region" description="Low complexity" evidence="1">
    <location>
        <begin position="185"/>
        <end position="197"/>
    </location>
</feature>
<feature type="region of interest" description="Disordered" evidence="1">
    <location>
        <begin position="1"/>
        <end position="62"/>
    </location>
</feature>
<evidence type="ECO:0000313" key="2">
    <source>
        <dbReference type="EMBL" id="KAJ7761500.1"/>
    </source>
</evidence>
<feature type="compositionally biased region" description="Gly residues" evidence="1">
    <location>
        <begin position="18"/>
        <end position="33"/>
    </location>
</feature>
<feature type="compositionally biased region" description="Polar residues" evidence="1">
    <location>
        <begin position="44"/>
        <end position="57"/>
    </location>
</feature>
<feature type="compositionally biased region" description="Low complexity" evidence="1">
    <location>
        <begin position="34"/>
        <end position="43"/>
    </location>
</feature>
<keyword evidence="3" id="KW-1185">Reference proteome</keyword>
<evidence type="ECO:0000313" key="3">
    <source>
        <dbReference type="Proteomes" id="UP001215280"/>
    </source>
</evidence>
<evidence type="ECO:0000256" key="1">
    <source>
        <dbReference type="SAM" id="MobiDB-lite"/>
    </source>
</evidence>
<name>A0AAD7JBQ3_9AGAR</name>
<protein>
    <submittedName>
        <fullName evidence="2">Uncharacterized protein</fullName>
    </submittedName>
</protein>
<gene>
    <name evidence="2" type="ORF">DFH07DRAFT_815202</name>
</gene>
<dbReference type="Proteomes" id="UP001215280">
    <property type="component" value="Unassembled WGS sequence"/>
</dbReference>
<comment type="caution">
    <text evidence="2">The sequence shown here is derived from an EMBL/GenBank/DDBJ whole genome shotgun (WGS) entry which is preliminary data.</text>
</comment>
<sequence>MFVPFLTRRLEKRRGKSGGDGGEGGGGKGGTSEGGSDTTSRTDPITTSGTSKSATSYGSGGGKPVTIPAGQLFAGRSAGGGIRAQVFGTRTFGSGYPGITGRGVAGRGFPFFFWPLGFGAGGIGTPTYLHSDTEYGSADNTSRPGGVMMTAAFQSNSTNASTFRILADNITVVDLIADITANCSTSLSSSSDTLPSPYNDTTTLPPQPEQVVEYYRASSIALSLDGYNNTAIFEAEGTPDVPLPTNIDTTLLDCLNQTIGLAAPLIDSAGSQWEALPNNITLLGLIWLIWLSTFL</sequence>
<proteinExistence type="predicted"/>
<dbReference type="AlphaFoldDB" id="A0AAD7JBQ3"/>
<accession>A0AAD7JBQ3</accession>
<dbReference type="EMBL" id="JARJLG010000045">
    <property type="protein sequence ID" value="KAJ7761500.1"/>
    <property type="molecule type" value="Genomic_DNA"/>
</dbReference>